<sequence length="187" mass="22010">MNETDEAVQMQEETLEHTPQALGGQANASSSSSVRTRGLNLGHPITSNPSDRQLIRLKGNVFLDSTVTRSITNDIKMRYTAPWKTWSEIPLKTKDELFRLFRSRYVRDESEEDMVRITWKKVGKERLQDILNRVRCELLRKHKKTDVAYLYNLGPDWMEAEIWNKLVAYWSTPEWRRNQKLVNQIET</sequence>
<comment type="caution">
    <text evidence="1">The sequence shown here is derived from an EMBL/GenBank/DDBJ whole genome shotgun (WGS) entry which is preliminary data.</text>
</comment>
<keyword evidence="2" id="KW-1185">Reference proteome</keyword>
<accession>A0ACB7HXE0</accession>
<reference evidence="2" key="1">
    <citation type="journal article" date="2016" name="Nat. Biotechnol.">
        <title>Sequencing wild and cultivated cassava and related species reveals extensive interspecific hybridization and genetic diversity.</title>
        <authorList>
            <person name="Bredeson J.V."/>
            <person name="Lyons J.B."/>
            <person name="Prochnik S.E."/>
            <person name="Wu G.A."/>
            <person name="Ha C.M."/>
            <person name="Edsinger-Gonzales E."/>
            <person name="Grimwood J."/>
            <person name="Schmutz J."/>
            <person name="Rabbi I.Y."/>
            <person name="Egesi C."/>
            <person name="Nauluvula P."/>
            <person name="Lebot V."/>
            <person name="Ndunguru J."/>
            <person name="Mkamilo G."/>
            <person name="Bart R.S."/>
            <person name="Setter T.L."/>
            <person name="Gleadow R.M."/>
            <person name="Kulakow P."/>
            <person name="Ferguson M.E."/>
            <person name="Rounsley S."/>
            <person name="Rokhsar D.S."/>
        </authorList>
    </citation>
    <scope>NUCLEOTIDE SEQUENCE [LARGE SCALE GENOMIC DNA]</scope>
    <source>
        <strain evidence="2">cv. AM560-2</strain>
    </source>
</reference>
<gene>
    <name evidence="1" type="ORF">MANES_03G070956v8</name>
</gene>
<protein>
    <submittedName>
        <fullName evidence="1">Uncharacterized protein</fullName>
    </submittedName>
</protein>
<evidence type="ECO:0000313" key="1">
    <source>
        <dbReference type="EMBL" id="KAG8657484.1"/>
    </source>
</evidence>
<proteinExistence type="predicted"/>
<dbReference type="EMBL" id="CM004389">
    <property type="protein sequence ID" value="KAG8657484.1"/>
    <property type="molecule type" value="Genomic_DNA"/>
</dbReference>
<evidence type="ECO:0000313" key="2">
    <source>
        <dbReference type="Proteomes" id="UP000091857"/>
    </source>
</evidence>
<dbReference type="Proteomes" id="UP000091857">
    <property type="component" value="Chromosome 3"/>
</dbReference>
<name>A0ACB7HXE0_MANES</name>
<organism evidence="1 2">
    <name type="scientific">Manihot esculenta</name>
    <name type="common">Cassava</name>
    <name type="synonym">Jatropha manihot</name>
    <dbReference type="NCBI Taxonomy" id="3983"/>
    <lineage>
        <taxon>Eukaryota</taxon>
        <taxon>Viridiplantae</taxon>
        <taxon>Streptophyta</taxon>
        <taxon>Embryophyta</taxon>
        <taxon>Tracheophyta</taxon>
        <taxon>Spermatophyta</taxon>
        <taxon>Magnoliopsida</taxon>
        <taxon>eudicotyledons</taxon>
        <taxon>Gunneridae</taxon>
        <taxon>Pentapetalae</taxon>
        <taxon>rosids</taxon>
        <taxon>fabids</taxon>
        <taxon>Malpighiales</taxon>
        <taxon>Euphorbiaceae</taxon>
        <taxon>Crotonoideae</taxon>
        <taxon>Manihoteae</taxon>
        <taxon>Manihot</taxon>
    </lineage>
</organism>